<evidence type="ECO:0000256" key="9">
    <source>
        <dbReference type="ARBA" id="ARBA00017684"/>
    </source>
</evidence>
<dbReference type="NCBIfam" id="TIGR01357">
    <property type="entry name" value="aroB"/>
    <property type="match status" value="1"/>
</dbReference>
<comment type="caution">
    <text evidence="22">The sequence shown here is derived from an EMBL/GenBank/DDBJ whole genome shotgun (WGS) entry which is preliminary data.</text>
</comment>
<evidence type="ECO:0000256" key="3">
    <source>
        <dbReference type="ARBA" id="ARBA00001947"/>
    </source>
</evidence>
<dbReference type="GO" id="GO:0046872">
    <property type="term" value="F:metal ion binding"/>
    <property type="evidence" value="ECO:0007669"/>
    <property type="project" value="UniProtKB-KW"/>
</dbReference>
<comment type="subcellular location">
    <subcellularLocation>
        <location evidence="5 19">Cytoplasm</location>
    </subcellularLocation>
</comment>
<dbReference type="EMBL" id="NXLX01000002">
    <property type="protein sequence ID" value="RDU74447.1"/>
    <property type="molecule type" value="Genomic_DNA"/>
</dbReference>
<dbReference type="InterPro" id="IPR016037">
    <property type="entry name" value="DHQ_synth_AroB"/>
</dbReference>
<comment type="pathway">
    <text evidence="6 19">Metabolic intermediate biosynthesis; chorismate biosynthesis; chorismate from D-erythrose 4-phosphate and phosphoenolpyruvate: step 2/7.</text>
</comment>
<dbReference type="PIRSF" id="PIRSF001455">
    <property type="entry name" value="DHQ_synth"/>
    <property type="match status" value="1"/>
</dbReference>
<dbReference type="PANTHER" id="PTHR43622">
    <property type="entry name" value="3-DEHYDROQUINATE SYNTHASE"/>
    <property type="match status" value="1"/>
</dbReference>
<dbReference type="GO" id="GO:0003856">
    <property type="term" value="F:3-dehydroquinate synthase activity"/>
    <property type="evidence" value="ECO:0007669"/>
    <property type="project" value="UniProtKB-UniRule"/>
</dbReference>
<dbReference type="Gene3D" id="1.20.1090.10">
    <property type="entry name" value="Dehydroquinate synthase-like - alpha domain"/>
    <property type="match status" value="1"/>
</dbReference>
<keyword evidence="12 19" id="KW-0479">Metal-binding</keyword>
<dbReference type="Pfam" id="PF01761">
    <property type="entry name" value="DHQ_synthase"/>
    <property type="match status" value="1"/>
</dbReference>
<evidence type="ECO:0000259" key="21">
    <source>
        <dbReference type="Pfam" id="PF24621"/>
    </source>
</evidence>
<evidence type="ECO:0000256" key="12">
    <source>
        <dbReference type="ARBA" id="ARBA00022723"/>
    </source>
</evidence>
<keyword evidence="13 19" id="KW-0547">Nucleotide-binding</keyword>
<dbReference type="CDD" id="cd08195">
    <property type="entry name" value="DHQS"/>
    <property type="match status" value="1"/>
</dbReference>
<evidence type="ECO:0000256" key="6">
    <source>
        <dbReference type="ARBA" id="ARBA00004661"/>
    </source>
</evidence>
<evidence type="ECO:0000256" key="5">
    <source>
        <dbReference type="ARBA" id="ARBA00004496"/>
    </source>
</evidence>
<evidence type="ECO:0000256" key="18">
    <source>
        <dbReference type="ARBA" id="ARBA00023285"/>
    </source>
</evidence>
<organism evidence="22 23">
    <name type="scientific">Helicobacter anseris</name>
    <dbReference type="NCBI Taxonomy" id="375926"/>
    <lineage>
        <taxon>Bacteria</taxon>
        <taxon>Pseudomonadati</taxon>
        <taxon>Campylobacterota</taxon>
        <taxon>Epsilonproteobacteria</taxon>
        <taxon>Campylobacterales</taxon>
        <taxon>Helicobacteraceae</taxon>
        <taxon>Helicobacter</taxon>
    </lineage>
</organism>
<evidence type="ECO:0000256" key="19">
    <source>
        <dbReference type="HAMAP-Rule" id="MF_00110"/>
    </source>
</evidence>
<evidence type="ECO:0000256" key="16">
    <source>
        <dbReference type="ARBA" id="ARBA00023141"/>
    </source>
</evidence>
<accession>A0A3D8JAC8</accession>
<protein>
    <recommendedName>
        <fullName evidence="9 19">3-dehydroquinate synthase</fullName>
        <shortName evidence="19">DHQS</shortName>
        <ecNumber evidence="8 19">4.2.3.4</ecNumber>
    </recommendedName>
</protein>
<dbReference type="Gene3D" id="3.40.50.1970">
    <property type="match status" value="1"/>
</dbReference>
<comment type="cofactor">
    <cofactor evidence="3">
        <name>Zn(2+)</name>
        <dbReference type="ChEBI" id="CHEBI:29105"/>
    </cofactor>
</comment>
<comment type="cofactor">
    <cofactor evidence="2 19">
        <name>NAD(+)</name>
        <dbReference type="ChEBI" id="CHEBI:57540"/>
    </cofactor>
</comment>
<dbReference type="GO" id="GO:0005737">
    <property type="term" value="C:cytoplasm"/>
    <property type="evidence" value="ECO:0007669"/>
    <property type="project" value="UniProtKB-SubCell"/>
</dbReference>
<dbReference type="GO" id="GO:0009073">
    <property type="term" value="P:aromatic amino acid family biosynthetic process"/>
    <property type="evidence" value="ECO:0007669"/>
    <property type="project" value="UniProtKB-KW"/>
</dbReference>
<feature type="binding site" evidence="19">
    <location>
        <position position="255"/>
    </location>
    <ligand>
        <name>Zn(2+)</name>
        <dbReference type="ChEBI" id="CHEBI:29105"/>
    </ligand>
</feature>
<dbReference type="HAMAP" id="MF_00110">
    <property type="entry name" value="DHQ_synthase"/>
    <property type="match status" value="1"/>
</dbReference>
<comment type="function">
    <text evidence="4 19">Catalyzes the conversion of 3-deoxy-D-arabino-heptulosonate 7-phosphate (DAHP) to dehydroquinate (DHQ).</text>
</comment>
<dbReference type="InterPro" id="IPR030963">
    <property type="entry name" value="DHQ_synth_fam"/>
</dbReference>
<name>A0A3D8JAC8_9HELI</name>
<keyword evidence="11 19" id="KW-0028">Amino-acid biosynthesis</keyword>
<evidence type="ECO:0000313" key="23">
    <source>
        <dbReference type="Proteomes" id="UP000256695"/>
    </source>
</evidence>
<evidence type="ECO:0000256" key="10">
    <source>
        <dbReference type="ARBA" id="ARBA00022490"/>
    </source>
</evidence>
<evidence type="ECO:0000256" key="2">
    <source>
        <dbReference type="ARBA" id="ARBA00001911"/>
    </source>
</evidence>
<feature type="binding site" evidence="19">
    <location>
        <begin position="164"/>
        <end position="167"/>
    </location>
    <ligand>
        <name>NAD(+)</name>
        <dbReference type="ChEBI" id="CHEBI:57540"/>
    </ligand>
</feature>
<dbReference type="GO" id="GO:0009423">
    <property type="term" value="P:chorismate biosynthetic process"/>
    <property type="evidence" value="ECO:0007669"/>
    <property type="project" value="UniProtKB-UniRule"/>
</dbReference>
<feature type="binding site" evidence="19">
    <location>
        <position position="137"/>
    </location>
    <ligand>
        <name>NAD(+)</name>
        <dbReference type="ChEBI" id="CHEBI:57540"/>
    </ligand>
</feature>
<dbReference type="RefSeq" id="WP_115578502.1">
    <property type="nucleotide sequence ID" value="NZ_NXLX01000002.1"/>
</dbReference>
<keyword evidence="14 19" id="KW-0862">Zinc</keyword>
<feature type="binding site" evidence="19">
    <location>
        <begin position="124"/>
        <end position="125"/>
    </location>
    <ligand>
        <name>NAD(+)</name>
        <dbReference type="ChEBI" id="CHEBI:57540"/>
    </ligand>
</feature>
<evidence type="ECO:0000256" key="11">
    <source>
        <dbReference type="ARBA" id="ARBA00022605"/>
    </source>
</evidence>
<dbReference type="InterPro" id="IPR056179">
    <property type="entry name" value="DHQS_C"/>
</dbReference>
<dbReference type="GO" id="GO:0000166">
    <property type="term" value="F:nucleotide binding"/>
    <property type="evidence" value="ECO:0007669"/>
    <property type="project" value="UniProtKB-KW"/>
</dbReference>
<keyword evidence="15 19" id="KW-0520">NAD</keyword>
<dbReference type="FunFam" id="3.40.50.1970:FF:000007">
    <property type="entry name" value="Pentafunctional AROM polypeptide"/>
    <property type="match status" value="1"/>
</dbReference>
<dbReference type="InterPro" id="IPR050071">
    <property type="entry name" value="Dehydroquinate_synthase"/>
</dbReference>
<feature type="binding site" evidence="19">
    <location>
        <position position="146"/>
    </location>
    <ligand>
        <name>NAD(+)</name>
        <dbReference type="ChEBI" id="CHEBI:57540"/>
    </ligand>
</feature>
<dbReference type="UniPathway" id="UPA00053">
    <property type="reaction ID" value="UER00085"/>
</dbReference>
<dbReference type="OrthoDB" id="9806583at2"/>
<dbReference type="Proteomes" id="UP000256695">
    <property type="component" value="Unassembled WGS sequence"/>
</dbReference>
<feature type="binding site" evidence="19">
    <location>
        <position position="238"/>
    </location>
    <ligand>
        <name>Zn(2+)</name>
        <dbReference type="ChEBI" id="CHEBI:29105"/>
    </ligand>
</feature>
<evidence type="ECO:0000256" key="8">
    <source>
        <dbReference type="ARBA" id="ARBA00013031"/>
    </source>
</evidence>
<keyword evidence="16 19" id="KW-0057">Aromatic amino acid biosynthesis</keyword>
<keyword evidence="10 19" id="KW-0963">Cytoplasm</keyword>
<comment type="catalytic activity">
    <reaction evidence="1 19">
        <text>7-phospho-2-dehydro-3-deoxy-D-arabino-heptonate = 3-dehydroquinate + phosphate</text>
        <dbReference type="Rhea" id="RHEA:21968"/>
        <dbReference type="ChEBI" id="CHEBI:32364"/>
        <dbReference type="ChEBI" id="CHEBI:43474"/>
        <dbReference type="ChEBI" id="CHEBI:58394"/>
        <dbReference type="EC" id="4.2.3.4"/>
    </reaction>
</comment>
<evidence type="ECO:0000256" key="7">
    <source>
        <dbReference type="ARBA" id="ARBA00005412"/>
    </source>
</evidence>
<keyword evidence="17 19" id="KW-0456">Lyase</keyword>
<sequence>MINDFITIHTADGDYKVCIGEFENISFEKKYSKVLVVTSHNVAGFYLAFLKNKISHQQVFECIVDDREENKDFTTIQQILDCAFTNKLDRKSLMIALGGGVISDMVGFASGIYQRGIDFINIPTTLLAQVDASVGGKTGINTHFGKNLIGIFHQPKKVYVNPLFLKTLKQREFFAGIAEILKIAICFDRAFFDFLFEKNLNNLDVLSEAIKKSIKLKADIVEQDEREDGIRMGLNYGHTFAHVIELETSYKKFLHGEAVAIGMQMANSLALKLGLLSPEEVEKIEFLLEKYCLLLQYKICDIKGFYNKFFIDKKTCYDTLRFILPNGIGKMKIVDNVEKEKLLEVLGVYA</sequence>
<dbReference type="SUPFAM" id="SSF56796">
    <property type="entry name" value="Dehydroquinate synthase-like"/>
    <property type="match status" value="1"/>
</dbReference>
<evidence type="ECO:0000256" key="17">
    <source>
        <dbReference type="ARBA" id="ARBA00023239"/>
    </source>
</evidence>
<dbReference type="GO" id="GO:0008652">
    <property type="term" value="P:amino acid biosynthetic process"/>
    <property type="evidence" value="ECO:0007669"/>
    <property type="project" value="UniProtKB-KW"/>
</dbReference>
<keyword evidence="23" id="KW-1185">Reference proteome</keyword>
<comment type="caution">
    <text evidence="19">Lacks conserved residue(s) required for the propagation of feature annotation.</text>
</comment>
<evidence type="ECO:0000256" key="13">
    <source>
        <dbReference type="ARBA" id="ARBA00022741"/>
    </source>
</evidence>
<evidence type="ECO:0000256" key="1">
    <source>
        <dbReference type="ARBA" id="ARBA00001393"/>
    </source>
</evidence>
<dbReference type="AlphaFoldDB" id="A0A3D8JAC8"/>
<feature type="domain" description="3-dehydroquinate synthase C-terminal" evidence="21">
    <location>
        <begin position="176"/>
        <end position="315"/>
    </location>
</feature>
<evidence type="ECO:0000259" key="20">
    <source>
        <dbReference type="Pfam" id="PF01761"/>
    </source>
</evidence>
<evidence type="ECO:0000313" key="22">
    <source>
        <dbReference type="EMBL" id="RDU74447.1"/>
    </source>
</evidence>
<evidence type="ECO:0000256" key="4">
    <source>
        <dbReference type="ARBA" id="ARBA00003485"/>
    </source>
</evidence>
<dbReference type="EC" id="4.2.3.4" evidence="8 19"/>
<feature type="binding site" evidence="19">
    <location>
        <position position="179"/>
    </location>
    <ligand>
        <name>Zn(2+)</name>
        <dbReference type="ChEBI" id="CHEBI:29105"/>
    </ligand>
</feature>
<comment type="similarity">
    <text evidence="7 19">Belongs to the sugar phosphate cyclases superfamily. Dehydroquinate synthase family.</text>
</comment>
<evidence type="ECO:0000256" key="15">
    <source>
        <dbReference type="ARBA" id="ARBA00023027"/>
    </source>
</evidence>
<keyword evidence="18 19" id="KW-0170">Cobalt</keyword>
<reference evidence="22 23" key="1">
    <citation type="submission" date="2018-04" db="EMBL/GenBank/DDBJ databases">
        <title>Novel Campyloabacter and Helicobacter Species and Strains.</title>
        <authorList>
            <person name="Mannion A.J."/>
            <person name="Shen Z."/>
            <person name="Fox J.G."/>
        </authorList>
    </citation>
    <scope>NUCLEOTIDE SEQUENCE [LARGE SCALE GENOMIC DNA]</scope>
    <source>
        <strain evidence="22 23">MIT 04-9362</strain>
    </source>
</reference>
<dbReference type="InterPro" id="IPR030960">
    <property type="entry name" value="DHQS/DOIS_N"/>
</dbReference>
<dbReference type="Pfam" id="PF24621">
    <property type="entry name" value="DHQS_C"/>
    <property type="match status" value="1"/>
</dbReference>
<comment type="cofactor">
    <cofactor evidence="19">
        <name>Co(2+)</name>
        <dbReference type="ChEBI" id="CHEBI:48828"/>
    </cofactor>
    <cofactor evidence="19">
        <name>Zn(2+)</name>
        <dbReference type="ChEBI" id="CHEBI:29105"/>
    </cofactor>
    <text evidence="19">Binds 1 divalent metal cation per subunit. Can use either Co(2+) or Zn(2+).</text>
</comment>
<proteinExistence type="inferred from homology"/>
<dbReference type="PANTHER" id="PTHR43622:SF7">
    <property type="entry name" value="3-DEHYDROQUINATE SYNTHASE, CHLOROPLASTIC"/>
    <property type="match status" value="1"/>
</dbReference>
<gene>
    <name evidence="19" type="primary">aroB</name>
    <name evidence="22" type="ORF">CQA57_01695</name>
</gene>
<evidence type="ECO:0000256" key="14">
    <source>
        <dbReference type="ARBA" id="ARBA00022833"/>
    </source>
</evidence>
<feature type="binding site" evidence="19">
    <location>
        <begin position="100"/>
        <end position="104"/>
    </location>
    <ligand>
        <name>NAD(+)</name>
        <dbReference type="ChEBI" id="CHEBI:57540"/>
    </ligand>
</feature>
<feature type="domain" description="3-dehydroquinate synthase N-terminal" evidence="20">
    <location>
        <begin position="62"/>
        <end position="173"/>
    </location>
</feature>